<dbReference type="PROSITE" id="PS50082">
    <property type="entry name" value="WD_REPEATS_2"/>
    <property type="match status" value="2"/>
</dbReference>
<feature type="coiled-coil region" evidence="4">
    <location>
        <begin position="1119"/>
        <end position="1170"/>
    </location>
</feature>
<dbReference type="PANTHER" id="PTHR44129">
    <property type="entry name" value="WD REPEAT-CONTAINING PROTEIN POP1"/>
    <property type="match status" value="1"/>
</dbReference>
<dbReference type="InterPro" id="IPR007111">
    <property type="entry name" value="NACHT_NTPase"/>
</dbReference>
<proteinExistence type="predicted"/>
<dbReference type="InterPro" id="IPR050349">
    <property type="entry name" value="WD_LIS1/nudF_dynein_reg"/>
</dbReference>
<feature type="domain" description="NACHT" evidence="5">
    <location>
        <begin position="1294"/>
        <end position="1461"/>
    </location>
</feature>
<evidence type="ECO:0000259" key="5">
    <source>
        <dbReference type="Pfam" id="PF05729"/>
    </source>
</evidence>
<dbReference type="OMA" id="IHERRNI"/>
<keyword evidence="4" id="KW-0175">Coiled coil</keyword>
<comment type="caution">
    <text evidence="6">The sequence shown here is derived from an EMBL/GenBank/DDBJ whole genome shotgun (WGS) entry which is preliminary data.</text>
</comment>
<dbReference type="PROSITE" id="PS50294">
    <property type="entry name" value="WD_REPEATS_REGION"/>
    <property type="match status" value="2"/>
</dbReference>
<dbReference type="SMART" id="SM00320">
    <property type="entry name" value="WD40"/>
    <property type="match status" value="10"/>
</dbReference>
<sequence length="3172" mass="372132">MNPLLSIDLAEMNFNDIKPQYHINKQISLETYQNNQQIEDQMIFILDIIPRLRGGGCAATKNTQEKITQLNNQLPINFASKIKDHTNIISEKSSTFSDKLYQDEILSSFQWFYNHKEYFQILCNDDQLNSIFYHLIEKCAETLLKQLIIYIRLSGFLFYQLLDICNDLFRVIFSYQLKNEDRYMQENLKQSLLEMISEIESQISVESINLWKNGVEFELQLIKTCIAHCRTNSEKEKELVIAIVCGVASSISQLSPSPELIDALIEAGKYLLLNFYDKQIQHPLQKYEIYYFFENLKWSIINQLKVGYSVQKTINTVLDGFNLYIKPSKDWMIHFCWVKFISDLMSYRPIINKFSLNRQQNSNQLNWNELIVSNQIVQLPYDKASGKLQIFGKKNNLNLKQFHQLILFQEYLLDIQEKFQLLPSYSIFQFNNQNIEMISDQDLNIKKLISESNLEIVTILNDNLKTQKDQLINLFETIIQQFTPSVSKIQSSLNTQISKDDIKYTIKQIKLYSQSFIYTLYELNIMINQERQAIEIIQNILIQNKQFFQEKSLAYQISIIQIIKELEQQYEKEYIINFKKFSLFIIQIFHKLSIYQDEVNSPNLMLETSNIRIQECKFDQQQLQVALTDFISYIDKFIIQQKSIKRKFFKIYELKELNLFLQMKTSQKFQSQILINIYDFNFIQQFGGEFINYYNNCFIQQIEFSQIDLRKNRILCKQIIMILKLLKQLLVIQQRKVVSLNTQKENVQQQDQIKDQQNIKAFLENIIHERRNILQKLYDKFGGKIQNDIHQVDFYEIIVSLDNGIDIIQKQNWSQVLKTKHILIFKEIKNKIQILELLKNNQQSFIMEIIYLFNKQLEEVGQEEQQQQELIQIELLNITNNNIPQLKKQQNIQDCITSENLFTWDESISQIQQLIQNFKKISQIIQQRNENIELTQVSFQKQTLEFIKDTFNQNYFVIYSDLRIELIKCLSTLAEQNQIVFNQNFLRSLSEDLCLDQKTTIQMISEGSSFLYQKSNNGNQEFIIDKAYTFMLQNLKIENNVQGDGLFAESSYKVREATVFNLIKMQSFLHEPIIQEFCQTLLKQIWTIEKHSSVRSILKNKEMIEMQKKLFSRDLASFSNKLKIEMQNRLKSIEQLETQVLISDNQVKMKNQLQQAYEDFENYLDNITDMSQKMDISLIFLREISKDLKSIKSSIDQVLQSVKGIEDDVRRLSGKNYIELLQIRKQKILKQKQEAELDQVHIQISTQEYDPVTGKKKENINGVFTSYLLKSKYNNFQGEINEFLWCESESQKDVLLLKGKAGSGKSRASRNIEEFLWLNDTVFPQWIPIYVSLPSLKDPKHNLLEQALESQNYNFDKIQIREFKEAVFNGNMKIILILESYDEMKFECIQSNLYQTNRLAQDLNLQISGQNVKLIITTREEILTSIGYQTWFYGKSIETLKEVEILPFTQEQSSEYIRQYCEISVKRSIKKFYEFFKQLRGQTISIQEFKLIWNPLEEYINIIINLKQTQDFLFNPQDVDKIIIKLQALEFFNHIRTDQMISLKKELLKLWGQQKFITVIKNVNINHFMSTPFMMELIVYVLPKMSLIFSESNYLRETLKKQYLKLKREAYLSNQLINYYETQQQSIENQNEATEIIRSLQEQIESQNFLEQFQSIENELDNQKFFENFSMDHSLEYLGSTKIISRQLFNVTKDANFIVGAFKLNSFTAYDFYETFVSFYHIQQLQNQKDLGKTFNYETTLNDLQDFSQYLALDMTMNQLTQVNYKQRGKLQIAESFKQEQNENSWEDFYFDENQSNSEYCNFLRKCIILSSKGSIYTFNHKSIQEFFVAKYILNLLEAMFKVQNQQILCENLQNSRFSADLFNISQEHYQGSIQLLKPKLNVISNIKYKLLQIIELSNKNEQKQLIRSASNAIYLLSTLQENLNNIDLSHVCLSDTKLNNLTFFNSNLNYTKFSNLSIESCNFNCATIENAKWENIICKEKQTLIGHKDVITSVFYSKDGKKLISGSEDGSVKIWQVQGDEETKTFYFPNSQKVISASYSEELNILACLTKQYIQILNCNDLVLEKLIPLYNYEYTNVKLSPDGQYIVAQNQGALNLIWKTEALQINPNPQFYQLKFSSFVNCIQASHNEKLLAIGSLEILILSIRGFQDYKEITKLPFEAFSLAFSNDDQVLAAGVDKYIINFWSLKNINKFEFLYSVTLKIFVKKLLYSYDNKYLICEAKDNIYLYETTKEQYPLESSQKIVYEGNTYCYDFELIKSSNYIVICTFKGTLIQQLNNKETIQILEPSQICYSVLYNSLEDILIIGSDHKLCLYDISNIEKINKIKEIPLPFYNPLQMMLFNNQKQIIIKSGQYVSIHDLDDINGYKIFQMQNPTSNFVIINSEYFIIGIGTLVYIQSLFCDFVEVYFFIDYHHVLPCDFSFSSDSKTFTIIDKQYQTIFDIQKKEIIKKQKLNTQEVSNLKINRQQTLAIFLSTMSFSQQQQLVLLYNLKTNQSIQSLEEILNYQQHCTQIAFSADSMNVVTGYRDNSIKLWDIKTYKLISMFQTNTHSINLLTLLNQNLLAQVNQEYIKLWNLKALQQQQIEMTGHKDNIQQFVISSDGLQLVSQSRSQIMRWDLQQQKSIDILLDGQEKISLVEYSDDAHYCAAVDQNGQIVVWSFNTKYLIERSFRLLCARCNNLKFDVQNNQLISKHIVSYNIHTNLIWDLETAFQYCKLQNQTKYQDLLDITLMSPDQKFYISKSPFKLVSLIQEKGQQVVENVSIKINSEIGAIAISKDSTKVALEDLKLSIILWSIQTKQQLAILKDEESSKFKILTMVFSGDSKTLFSFHEDGETRLWDVYDKYTLLQKYSSKYICVNSESNTLVTIHAFSHNNDDFLILWGETIACYGEVGLMQSYLYHKTQSKIQLQACSNYNDLLIYTPAYSENKQLLAIQGREALNVWDLIQNKPILIVEGNSFVSSTDSSILSFSANADTLYGIGKDQKLRCWNLQSNIKVILKSQVPVKAFQINEDTQIIKAIGKDNQVYTYLFEEFTEICLFGPENIEFLVVNKQESALFEHQLIDQRKSINLIDKKTKEIKYTINQFSTEINCVLSSNRGKQLIIGTYDGSIFIYNVSKQIVEKYGKPVCSKTFARSPILMADCCSIKQSILLTQDKENLEKLLLQKGAKNNND</sequence>
<dbReference type="EMBL" id="CAJJDM010000230">
    <property type="protein sequence ID" value="CAD8118050.1"/>
    <property type="molecule type" value="Genomic_DNA"/>
</dbReference>
<evidence type="ECO:0000256" key="3">
    <source>
        <dbReference type="PROSITE-ProRule" id="PRU00221"/>
    </source>
</evidence>
<name>A0A8S1QU67_PARPR</name>
<dbReference type="Proteomes" id="UP000688137">
    <property type="component" value="Unassembled WGS sequence"/>
</dbReference>
<keyword evidence="2" id="KW-0677">Repeat</keyword>
<evidence type="ECO:0000313" key="6">
    <source>
        <dbReference type="EMBL" id="CAD8118050.1"/>
    </source>
</evidence>
<reference evidence="6" key="1">
    <citation type="submission" date="2021-01" db="EMBL/GenBank/DDBJ databases">
        <authorList>
            <consortium name="Genoscope - CEA"/>
            <person name="William W."/>
        </authorList>
    </citation>
    <scope>NUCLEOTIDE SEQUENCE</scope>
</reference>
<keyword evidence="1 3" id="KW-0853">WD repeat</keyword>
<dbReference type="InterPro" id="IPR001680">
    <property type="entry name" value="WD40_rpt"/>
</dbReference>
<feature type="repeat" description="WD" evidence="3">
    <location>
        <begin position="2503"/>
        <end position="2544"/>
    </location>
</feature>
<dbReference type="Pfam" id="PF00400">
    <property type="entry name" value="WD40"/>
    <property type="match status" value="2"/>
</dbReference>
<dbReference type="InterPro" id="IPR019775">
    <property type="entry name" value="WD40_repeat_CS"/>
</dbReference>
<feature type="repeat" description="WD" evidence="3">
    <location>
        <begin position="1985"/>
        <end position="2026"/>
    </location>
</feature>
<gene>
    <name evidence="6" type="ORF">PPRIM_AZ9-3.1.T2210007</name>
</gene>
<evidence type="ECO:0000256" key="2">
    <source>
        <dbReference type="ARBA" id="ARBA00022737"/>
    </source>
</evidence>
<dbReference type="PROSITE" id="PS00678">
    <property type="entry name" value="WD_REPEATS_1"/>
    <property type="match status" value="1"/>
</dbReference>
<organism evidence="6 7">
    <name type="scientific">Paramecium primaurelia</name>
    <dbReference type="NCBI Taxonomy" id="5886"/>
    <lineage>
        <taxon>Eukaryota</taxon>
        <taxon>Sar</taxon>
        <taxon>Alveolata</taxon>
        <taxon>Ciliophora</taxon>
        <taxon>Intramacronucleata</taxon>
        <taxon>Oligohymenophorea</taxon>
        <taxon>Peniculida</taxon>
        <taxon>Parameciidae</taxon>
        <taxon>Paramecium</taxon>
    </lineage>
</organism>
<accession>A0A8S1QU67</accession>
<evidence type="ECO:0000313" key="7">
    <source>
        <dbReference type="Proteomes" id="UP000688137"/>
    </source>
</evidence>
<dbReference type="Pfam" id="PF05729">
    <property type="entry name" value="NACHT"/>
    <property type="match status" value="1"/>
</dbReference>
<protein>
    <recommendedName>
        <fullName evidence="5">NACHT domain-containing protein</fullName>
    </recommendedName>
</protein>
<keyword evidence="7" id="KW-1185">Reference proteome</keyword>
<evidence type="ECO:0000256" key="4">
    <source>
        <dbReference type="SAM" id="Coils"/>
    </source>
</evidence>
<evidence type="ECO:0000256" key="1">
    <source>
        <dbReference type="ARBA" id="ARBA00022574"/>
    </source>
</evidence>